<evidence type="ECO:0000256" key="1">
    <source>
        <dbReference type="SAM" id="Phobius"/>
    </source>
</evidence>
<comment type="caution">
    <text evidence="2">The sequence shown here is derived from an EMBL/GenBank/DDBJ whole genome shotgun (WGS) entry which is preliminary data.</text>
</comment>
<evidence type="ECO:0000313" key="2">
    <source>
        <dbReference type="EMBL" id="MDG3004648.1"/>
    </source>
</evidence>
<keyword evidence="3" id="KW-1185">Reference proteome</keyword>
<sequence>MTPLFAYFGPETVLPATSIIATILGVALMLGKSSVRWCFGLAKSVVDAGLGRKADETPAVPAPHFPHAARTRVVEDAQAR</sequence>
<keyword evidence="1" id="KW-1133">Transmembrane helix</keyword>
<protein>
    <submittedName>
        <fullName evidence="2">Uncharacterized protein</fullName>
    </submittedName>
</protein>
<reference evidence="2 3" key="1">
    <citation type="submission" date="2023-03" db="EMBL/GenBank/DDBJ databases">
        <title>Paludisphaera mucosa sp. nov. a novel planctomycete from northern fen.</title>
        <authorList>
            <person name="Ivanova A."/>
        </authorList>
    </citation>
    <scope>NUCLEOTIDE SEQUENCE [LARGE SCALE GENOMIC DNA]</scope>
    <source>
        <strain evidence="2 3">Pla2</strain>
    </source>
</reference>
<proteinExistence type="predicted"/>
<gene>
    <name evidence="2" type="ORF">PZE19_12745</name>
</gene>
<keyword evidence="1" id="KW-0812">Transmembrane</keyword>
<keyword evidence="1" id="KW-0472">Membrane</keyword>
<dbReference type="RefSeq" id="WP_277861003.1">
    <property type="nucleotide sequence ID" value="NZ_JARRAG010000002.1"/>
</dbReference>
<name>A0ABT6FB90_9BACT</name>
<dbReference type="EMBL" id="JARRAG010000002">
    <property type="protein sequence ID" value="MDG3004648.1"/>
    <property type="molecule type" value="Genomic_DNA"/>
</dbReference>
<accession>A0ABT6FB90</accession>
<organism evidence="2 3">
    <name type="scientific">Paludisphaera mucosa</name>
    <dbReference type="NCBI Taxonomy" id="3030827"/>
    <lineage>
        <taxon>Bacteria</taxon>
        <taxon>Pseudomonadati</taxon>
        <taxon>Planctomycetota</taxon>
        <taxon>Planctomycetia</taxon>
        <taxon>Isosphaerales</taxon>
        <taxon>Isosphaeraceae</taxon>
        <taxon>Paludisphaera</taxon>
    </lineage>
</organism>
<feature type="transmembrane region" description="Helical" evidence="1">
    <location>
        <begin position="12"/>
        <end position="31"/>
    </location>
</feature>
<dbReference type="Proteomes" id="UP001216907">
    <property type="component" value="Unassembled WGS sequence"/>
</dbReference>
<evidence type="ECO:0000313" key="3">
    <source>
        <dbReference type="Proteomes" id="UP001216907"/>
    </source>
</evidence>